<keyword evidence="1" id="KW-0472">Membrane</keyword>
<sequence length="393" mass="43762">MKESDLSKLVSQESFLNYCFKSNTNDVTYWEKWLKENPQHKDQVEEIKTTLLLLPIPAGEKVIDHDFKILKNSIANLNKVSPLKPSIKLWPLIAGITAILAVIVSVILFFNYRSKTRFNSDAIRLSNDLTPGGNKAILTLANGKTINLSDSKSGIVIKATGLTYNDGTAINYIQVKNSEISVIATPRGGQYSIELPDGTTVTLNASSTLKFPSTFQGLVNRTVELAGEGYFQVAHDKQHPFLVKSAGQTIEVLGTHFNINSYTDEPTITTTLLEGRVKVSSLHGAREVETILKPGEQSRLNHDGKLLIATVNPEEAIAWKNGYFLLDDDNFQSVMNKISRWYDVEVVYESMPRSLRLEGRISRARKLSAVLNALQETGKVHFKIEGRRVTVID</sequence>
<evidence type="ECO:0000313" key="4">
    <source>
        <dbReference type="EMBL" id="AOM79334.1"/>
    </source>
</evidence>
<evidence type="ECO:0008006" key="6">
    <source>
        <dbReference type="Google" id="ProtNLM"/>
    </source>
</evidence>
<dbReference type="PANTHER" id="PTHR30273">
    <property type="entry name" value="PERIPLASMIC SIGNAL SENSOR AND SIGMA FACTOR ACTIVATOR FECR-RELATED"/>
    <property type="match status" value="1"/>
</dbReference>
<dbReference type="GO" id="GO:0016989">
    <property type="term" value="F:sigma factor antagonist activity"/>
    <property type="evidence" value="ECO:0007669"/>
    <property type="project" value="TreeGrafter"/>
</dbReference>
<keyword evidence="1" id="KW-0812">Transmembrane</keyword>
<reference evidence="4 5" key="1">
    <citation type="submission" date="2016-08" db="EMBL/GenBank/DDBJ databases">
        <authorList>
            <person name="Seilhamer J.J."/>
        </authorList>
    </citation>
    <scope>NUCLEOTIDE SEQUENCE [LARGE SCALE GENOMIC DNA]</scope>
    <source>
        <strain evidence="4 5">DX4</strain>
    </source>
</reference>
<feature type="domain" description="FecR protein" evidence="2">
    <location>
        <begin position="182"/>
        <end position="278"/>
    </location>
</feature>
<dbReference type="Gene3D" id="2.60.120.1440">
    <property type="match status" value="1"/>
</dbReference>
<keyword evidence="1" id="KW-1133">Transmembrane helix</keyword>
<dbReference type="AlphaFoldDB" id="A0A1D7QKX6"/>
<accession>A0A1D7QKX6</accession>
<name>A0A1D7QKX6_9SPHI</name>
<dbReference type="Pfam" id="PF04773">
    <property type="entry name" value="FecR"/>
    <property type="match status" value="1"/>
</dbReference>
<dbReference type="Pfam" id="PF16344">
    <property type="entry name" value="FecR_C"/>
    <property type="match status" value="1"/>
</dbReference>
<dbReference type="RefSeq" id="WP_069380997.1">
    <property type="nucleotide sequence ID" value="NZ_CP017141.1"/>
</dbReference>
<keyword evidence="5" id="KW-1185">Reference proteome</keyword>
<dbReference type="EMBL" id="CP017141">
    <property type="protein sequence ID" value="AOM79334.1"/>
    <property type="molecule type" value="Genomic_DNA"/>
</dbReference>
<organism evidence="4 5">
    <name type="scientific">Pedobacter steynii</name>
    <dbReference type="NCBI Taxonomy" id="430522"/>
    <lineage>
        <taxon>Bacteria</taxon>
        <taxon>Pseudomonadati</taxon>
        <taxon>Bacteroidota</taxon>
        <taxon>Sphingobacteriia</taxon>
        <taxon>Sphingobacteriales</taxon>
        <taxon>Sphingobacteriaceae</taxon>
        <taxon>Pedobacter</taxon>
    </lineage>
</organism>
<gene>
    <name evidence="4" type="ORF">BFS30_20480</name>
</gene>
<evidence type="ECO:0000256" key="1">
    <source>
        <dbReference type="SAM" id="Phobius"/>
    </source>
</evidence>
<dbReference type="InterPro" id="IPR012373">
    <property type="entry name" value="Ferrdict_sens_TM"/>
</dbReference>
<protein>
    <recommendedName>
        <fullName evidence="6">FecR protein</fullName>
    </recommendedName>
</protein>
<dbReference type="InterPro" id="IPR006860">
    <property type="entry name" value="FecR"/>
</dbReference>
<dbReference type="Proteomes" id="UP000094313">
    <property type="component" value="Chromosome"/>
</dbReference>
<evidence type="ECO:0000259" key="3">
    <source>
        <dbReference type="Pfam" id="PF16344"/>
    </source>
</evidence>
<feature type="domain" description="Protein FecR C-terminal" evidence="3">
    <location>
        <begin position="323"/>
        <end position="391"/>
    </location>
</feature>
<feature type="transmembrane region" description="Helical" evidence="1">
    <location>
        <begin position="89"/>
        <end position="110"/>
    </location>
</feature>
<evidence type="ECO:0000313" key="5">
    <source>
        <dbReference type="Proteomes" id="UP000094313"/>
    </source>
</evidence>
<dbReference type="OrthoDB" id="629393at2"/>
<dbReference type="InterPro" id="IPR032508">
    <property type="entry name" value="FecR_C"/>
</dbReference>
<proteinExistence type="predicted"/>
<dbReference type="KEGG" id="psty:BFS30_20480"/>
<dbReference type="PANTHER" id="PTHR30273:SF2">
    <property type="entry name" value="PROTEIN FECR"/>
    <property type="match status" value="1"/>
</dbReference>
<dbReference type="Gene3D" id="3.55.50.30">
    <property type="match status" value="1"/>
</dbReference>
<evidence type="ECO:0000259" key="2">
    <source>
        <dbReference type="Pfam" id="PF04773"/>
    </source>
</evidence>